<evidence type="ECO:0000313" key="2">
    <source>
        <dbReference type="Proteomes" id="UP000193067"/>
    </source>
</evidence>
<protein>
    <submittedName>
        <fullName evidence="1">Uncharacterized protein</fullName>
    </submittedName>
</protein>
<name>A0A1Y2IQF4_TRAC3</name>
<evidence type="ECO:0000313" key="1">
    <source>
        <dbReference type="EMBL" id="OSD02451.1"/>
    </source>
</evidence>
<gene>
    <name evidence="1" type="ORF">PYCCODRAFT_1467812</name>
</gene>
<dbReference type="Proteomes" id="UP000193067">
    <property type="component" value="Unassembled WGS sequence"/>
</dbReference>
<sequence>MVRVLPRLLHAFAGVSSAPTNAMLGSDVLVGTSASIVADTAVRSSLENLVFADECSASGIAMDLICMFSRVPNQFLYVWILNLTRL</sequence>
<proteinExistence type="predicted"/>
<dbReference type="EMBL" id="KZ084105">
    <property type="protein sequence ID" value="OSD02451.1"/>
    <property type="molecule type" value="Genomic_DNA"/>
</dbReference>
<accession>A0A1Y2IQF4</accession>
<organism evidence="1 2">
    <name type="scientific">Trametes coccinea (strain BRFM310)</name>
    <name type="common">Pycnoporus coccineus</name>
    <dbReference type="NCBI Taxonomy" id="1353009"/>
    <lineage>
        <taxon>Eukaryota</taxon>
        <taxon>Fungi</taxon>
        <taxon>Dikarya</taxon>
        <taxon>Basidiomycota</taxon>
        <taxon>Agaricomycotina</taxon>
        <taxon>Agaricomycetes</taxon>
        <taxon>Polyporales</taxon>
        <taxon>Polyporaceae</taxon>
        <taxon>Trametes</taxon>
    </lineage>
</organism>
<keyword evidence="2" id="KW-1185">Reference proteome</keyword>
<reference evidence="1 2" key="1">
    <citation type="journal article" date="2015" name="Biotechnol. Biofuels">
        <title>Enhanced degradation of softwood versus hardwood by the white-rot fungus Pycnoporus coccineus.</title>
        <authorList>
            <person name="Couturier M."/>
            <person name="Navarro D."/>
            <person name="Chevret D."/>
            <person name="Henrissat B."/>
            <person name="Piumi F."/>
            <person name="Ruiz-Duenas F.J."/>
            <person name="Martinez A.T."/>
            <person name="Grigoriev I.V."/>
            <person name="Riley R."/>
            <person name="Lipzen A."/>
            <person name="Berrin J.G."/>
            <person name="Master E.R."/>
            <person name="Rosso M.N."/>
        </authorList>
    </citation>
    <scope>NUCLEOTIDE SEQUENCE [LARGE SCALE GENOMIC DNA]</scope>
    <source>
        <strain evidence="1 2">BRFM310</strain>
    </source>
</reference>
<dbReference type="AlphaFoldDB" id="A0A1Y2IQF4"/>